<dbReference type="AlphaFoldDB" id="A0A170T898"/>
<dbReference type="RefSeq" id="WP_074457301.1">
    <property type="nucleotide sequence ID" value="NZ_FITM01000089.1"/>
</dbReference>
<organism evidence="3 4">
    <name type="scientific">Candidatus Synechococcus spongiarum</name>
    <dbReference type="NCBI Taxonomy" id="431041"/>
    <lineage>
        <taxon>Bacteria</taxon>
        <taxon>Bacillati</taxon>
        <taxon>Cyanobacteriota</taxon>
        <taxon>Cyanophyceae</taxon>
        <taxon>Synechococcales</taxon>
        <taxon>Synechococcaceae</taxon>
        <taxon>Synechococcus</taxon>
    </lineage>
</organism>
<proteinExistence type="predicted"/>
<keyword evidence="4" id="KW-1185">Reference proteome</keyword>
<feature type="region of interest" description="Disordered" evidence="1">
    <location>
        <begin position="1"/>
        <end position="24"/>
    </location>
</feature>
<evidence type="ECO:0000313" key="4">
    <source>
        <dbReference type="Proteomes" id="UP000182631"/>
    </source>
</evidence>
<reference evidence="4" key="1">
    <citation type="submission" date="2016-02" db="EMBL/GenBank/DDBJ databases">
        <authorList>
            <person name="liu f."/>
        </authorList>
    </citation>
    <scope>NUCLEOTIDE SEQUENCE [LARGE SCALE GENOMIC DNA]</scope>
</reference>
<evidence type="ECO:0000313" key="3">
    <source>
        <dbReference type="EMBL" id="CZB17033.1"/>
    </source>
</evidence>
<evidence type="ECO:0000256" key="1">
    <source>
        <dbReference type="SAM" id="MobiDB-lite"/>
    </source>
</evidence>
<evidence type="ECO:0000256" key="2">
    <source>
        <dbReference type="SAM" id="Phobius"/>
    </source>
</evidence>
<dbReference type="Proteomes" id="UP000182631">
    <property type="component" value="Unassembled WGS sequence"/>
</dbReference>
<keyword evidence="2" id="KW-0812">Transmembrane</keyword>
<feature type="transmembrane region" description="Helical" evidence="2">
    <location>
        <begin position="34"/>
        <end position="54"/>
    </location>
</feature>
<protein>
    <submittedName>
        <fullName evidence="3">Uncharacterized protein</fullName>
    </submittedName>
</protein>
<feature type="compositionally biased region" description="Polar residues" evidence="1">
    <location>
        <begin position="1"/>
        <end position="11"/>
    </location>
</feature>
<accession>A0A170T898</accession>
<name>A0A170T898_9SYNE</name>
<keyword evidence="2" id="KW-1133">Transmembrane helix</keyword>
<dbReference type="EMBL" id="FITM01000089">
    <property type="protein sequence ID" value="CZB17033.1"/>
    <property type="molecule type" value="Genomic_DNA"/>
</dbReference>
<sequence>MTSGTPTTKSQVLPPPTAGAPAGERWRQWREPAVASPIITALVISLVSVGVVGFQSLKGDIRDVEARLTAEIRSSEDRQREDLKLVREDVRALSDKLDRVLESLLAAQ</sequence>
<keyword evidence="2" id="KW-0472">Membrane</keyword>
<gene>
    <name evidence="3" type="ORF">FLM9_782</name>
</gene>